<proteinExistence type="predicted"/>
<dbReference type="Proteomes" id="UP000000496">
    <property type="component" value="Chromosome gsn.131"/>
</dbReference>
<dbReference type="AlphaFoldDB" id="F8L3D9"/>
<gene>
    <name evidence="1" type="ordered locus">SNE_A19110</name>
</gene>
<evidence type="ECO:0000313" key="1">
    <source>
        <dbReference type="EMBL" id="CCB89788.1"/>
    </source>
</evidence>
<keyword evidence="2" id="KW-1185">Reference proteome</keyword>
<dbReference type="HOGENOM" id="CLU_1703055_0_0_0"/>
<name>F8L3D9_SIMNZ</name>
<reference evidence="1 2" key="2">
    <citation type="journal article" date="2011" name="Mol. Biol. Evol.">
        <title>Unity in variety--the pan-genome of the Chlamydiae.</title>
        <authorList>
            <person name="Collingro A."/>
            <person name="Tischler P."/>
            <person name="Weinmaier T."/>
            <person name="Penz T."/>
            <person name="Heinz E."/>
            <person name="Brunham R.C."/>
            <person name="Read T.D."/>
            <person name="Bavoil P.M."/>
            <person name="Sachse K."/>
            <person name="Kahane S."/>
            <person name="Friedman M.G."/>
            <person name="Rattei T."/>
            <person name="Myers G.S."/>
            <person name="Horn M."/>
        </authorList>
    </citation>
    <scope>NUCLEOTIDE SEQUENCE [LARGE SCALE GENOMIC DNA]</scope>
    <source>
        <strain evidence="2">ATCC VR-1471 / Z</strain>
    </source>
</reference>
<dbReference type="EMBL" id="FR872582">
    <property type="protein sequence ID" value="CCB89788.1"/>
    <property type="molecule type" value="Genomic_DNA"/>
</dbReference>
<sequence>MIGVTFANPLKRQEKPFENTVFFEGQNTIFRTGRVKTTAVSHERANHELIEANKTDDEEFHTKFPCFVSGIFGIILSSSLLRKWWNWQTRYLEVVVREIAWGFKSPLSQDFLTQAISTWVFFIHEGKRDQKMGGLRLEPLKGALLTEKHKGMTL</sequence>
<reference key="1">
    <citation type="journal article" date="2011" name="Mol. Biol. Evol.">
        <title>Unity in variety -- the pan-genome of the Chlamydiae.</title>
        <authorList>
            <person name="Collingro A."/>
            <person name="Tischler P."/>
            <person name="Weinmaier T."/>
            <person name="Penz T."/>
            <person name="Heinz E."/>
            <person name="Brunham R.C."/>
            <person name="Read T.D."/>
            <person name="Bavoil P.M."/>
            <person name="Sachse K."/>
            <person name="Kahane S."/>
            <person name="Friedman M.G."/>
            <person name="Rattei T."/>
            <person name="Myers G.S.A."/>
            <person name="Horn M."/>
        </authorList>
    </citation>
    <scope>NUCLEOTIDE SEQUENCE</scope>
    <source>
        <strain>Z</strain>
    </source>
</reference>
<accession>F8L3D9</accession>
<evidence type="ECO:0000313" key="2">
    <source>
        <dbReference type="Proteomes" id="UP000000496"/>
    </source>
</evidence>
<protein>
    <submittedName>
        <fullName evidence="1">Uncharacterized protein</fullName>
    </submittedName>
</protein>
<organism evidence="1 2">
    <name type="scientific">Simkania negevensis (strain ATCC VR-1471 / DSM 27360 / Z)</name>
    <dbReference type="NCBI Taxonomy" id="331113"/>
    <lineage>
        <taxon>Bacteria</taxon>
        <taxon>Pseudomonadati</taxon>
        <taxon>Chlamydiota</taxon>
        <taxon>Chlamydiia</taxon>
        <taxon>Parachlamydiales</taxon>
        <taxon>Simkaniaceae</taxon>
        <taxon>Simkania</taxon>
    </lineage>
</organism>
<dbReference type="KEGG" id="sng:SNE_A19110"/>